<dbReference type="GeneID" id="110981097"/>
<accession>A0A8B7YMY0</accession>
<keyword evidence="2" id="KW-1133">Transmembrane helix</keyword>
<protein>
    <submittedName>
        <fullName evidence="4">Uncharacterized protein LOC110981097 isoform X1</fullName>
    </submittedName>
</protein>
<keyword evidence="2" id="KW-0472">Membrane</keyword>
<dbReference type="KEGG" id="aplc:110981097"/>
<evidence type="ECO:0000313" key="4">
    <source>
        <dbReference type="RefSeq" id="XP_022094017.1"/>
    </source>
</evidence>
<organism evidence="3 4">
    <name type="scientific">Acanthaster planci</name>
    <name type="common">Crown-of-thorns starfish</name>
    <dbReference type="NCBI Taxonomy" id="133434"/>
    <lineage>
        <taxon>Eukaryota</taxon>
        <taxon>Metazoa</taxon>
        <taxon>Echinodermata</taxon>
        <taxon>Eleutherozoa</taxon>
        <taxon>Asterozoa</taxon>
        <taxon>Asteroidea</taxon>
        <taxon>Valvatacea</taxon>
        <taxon>Valvatida</taxon>
        <taxon>Acanthasteridae</taxon>
        <taxon>Acanthaster</taxon>
    </lineage>
</organism>
<feature type="region of interest" description="Disordered" evidence="1">
    <location>
        <begin position="343"/>
        <end position="366"/>
    </location>
</feature>
<dbReference type="AlphaFoldDB" id="A0A8B7YMY0"/>
<name>A0A8B7YMY0_ACAPL</name>
<gene>
    <name evidence="4" type="primary">LOC110981097</name>
</gene>
<dbReference type="RefSeq" id="XP_022094017.1">
    <property type="nucleotide sequence ID" value="XM_022238325.1"/>
</dbReference>
<feature type="compositionally biased region" description="Polar residues" evidence="1">
    <location>
        <begin position="354"/>
        <end position="366"/>
    </location>
</feature>
<feature type="compositionally biased region" description="Basic and acidic residues" evidence="1">
    <location>
        <begin position="343"/>
        <end position="352"/>
    </location>
</feature>
<evidence type="ECO:0000256" key="1">
    <source>
        <dbReference type="SAM" id="MobiDB-lite"/>
    </source>
</evidence>
<keyword evidence="3" id="KW-1185">Reference proteome</keyword>
<keyword evidence="2" id="KW-0812">Transmembrane</keyword>
<evidence type="ECO:0000256" key="2">
    <source>
        <dbReference type="SAM" id="Phobius"/>
    </source>
</evidence>
<sequence>MIMLTGISFFCKIHFLPTMMAVLQFSLLMLFLVPHVTEMSATTPLVSPKGVCISPSSRATLRFQWKAVNADPNDETLQVTCYLQNGTAIVMKEPQVQSIKYCTTQGSWVLETTLTVQDVTANMFSFCNCSVMKNGEVLEKKPSREAMSKANIWTRNDSMLLLSQEDVLITPGKELDIKFDLKCDDGGWFEVIKIYDDGHRKHLEFKFEGNNQGQEPFILIRDGLLPLLRFPALRCSDAGRYLIIYWASRNFVRVETQLELRVHANESTCPKPTAIAGMFTGAGESLTKSSKSHDRPTCNPESGTCNKVAIGIGFPIMFALGGACVYIFMACWNRHHKKKMRVNKEEPEKCDTLLRQQGPNPDSEQT</sequence>
<dbReference type="OrthoDB" id="10580879at2759"/>
<feature type="transmembrane region" description="Helical" evidence="2">
    <location>
        <begin position="308"/>
        <end position="332"/>
    </location>
</feature>
<reference evidence="4" key="1">
    <citation type="submission" date="2025-08" db="UniProtKB">
        <authorList>
            <consortium name="RefSeq"/>
        </authorList>
    </citation>
    <scope>IDENTIFICATION</scope>
</reference>
<evidence type="ECO:0000313" key="3">
    <source>
        <dbReference type="Proteomes" id="UP000694845"/>
    </source>
</evidence>
<proteinExistence type="predicted"/>
<dbReference type="Proteomes" id="UP000694845">
    <property type="component" value="Unplaced"/>
</dbReference>